<dbReference type="EMBL" id="JACHML010000001">
    <property type="protein sequence ID" value="MBB6391084.1"/>
    <property type="molecule type" value="Genomic_DNA"/>
</dbReference>
<reference evidence="1 2" key="1">
    <citation type="submission" date="2020-08" db="EMBL/GenBank/DDBJ databases">
        <title>Sequencing the genomes of 1000 actinobacteria strains.</title>
        <authorList>
            <person name="Klenk H.-P."/>
        </authorList>
    </citation>
    <scope>NUCLEOTIDE SEQUENCE [LARGE SCALE GENOMIC DNA]</scope>
    <source>
        <strain evidence="1 2">DSM 12511</strain>
    </source>
</reference>
<dbReference type="Proteomes" id="UP000537775">
    <property type="component" value="Unassembled WGS sequence"/>
</dbReference>
<dbReference type="Gene3D" id="3.75.10.10">
    <property type="entry name" value="L-arginine/glycine Amidinotransferase, Chain A"/>
    <property type="match status" value="1"/>
</dbReference>
<gene>
    <name evidence="1" type="ORF">HD594_001397</name>
</gene>
<keyword evidence="2" id="KW-1185">Reference proteome</keyword>
<protein>
    <recommendedName>
        <fullName evidence="3">Agmatine deiminase</fullName>
    </recommendedName>
</protein>
<accession>A0A7X0KUF9</accession>
<comment type="caution">
    <text evidence="1">The sequence shown here is derived from an EMBL/GenBank/DDBJ whole genome shotgun (WGS) entry which is preliminary data.</text>
</comment>
<organism evidence="1 2">
    <name type="scientific">Microbacterium thalassium</name>
    <dbReference type="NCBI Taxonomy" id="362649"/>
    <lineage>
        <taxon>Bacteria</taxon>
        <taxon>Bacillati</taxon>
        <taxon>Actinomycetota</taxon>
        <taxon>Actinomycetes</taxon>
        <taxon>Micrococcales</taxon>
        <taxon>Microbacteriaceae</taxon>
        <taxon>Microbacterium</taxon>
    </lineage>
</organism>
<dbReference type="SUPFAM" id="SSF55909">
    <property type="entry name" value="Pentein"/>
    <property type="match status" value="1"/>
</dbReference>
<evidence type="ECO:0000313" key="1">
    <source>
        <dbReference type="EMBL" id="MBB6391084.1"/>
    </source>
</evidence>
<dbReference type="AlphaFoldDB" id="A0A7X0KUF9"/>
<sequence length="439" mass="48258">MLFDGARALQVSRPGLQEPSLIPSADGAIAEILLVLPDWAVTRPEFAQGYRSVIGELRRGTRFVVVHQDELDLISGWFTAAGHHLDQVTFVPVPGYVSLTDWAEDAYVALQDSDSPQTILMEPWTFARSGDALIAQYVQDFAGIPASQAPLIFQGGNILIGDSFWLLGRDYVAESAELLDSPRPPVKAPGQSIAETLRNLFNQYLDANRELLTLGTSRPIPLREYYATRSERGYTLDAPSGGVGAFQPIFHIDMFVTLLGRGEDGAYEVTVGSPRLADEVLGTVSPYALDDVYDAIAGALASAGMTVSRNPLVHRPTFVETRTLSEVDEAAAKRDSEDLRLAAAELRRLGAAADDVIHVRDWHHITWNNCLVENSESVGKHVYMPTYGASNPDLAPIDDEMEQWWTSRGFTVHRLADFSSFAERQGVVHCIKKYLARSA</sequence>
<proteinExistence type="predicted"/>
<dbReference type="RefSeq" id="WP_184750259.1">
    <property type="nucleotide sequence ID" value="NZ_BAAAJR010000010.1"/>
</dbReference>
<name>A0A7X0KUF9_9MICO</name>
<evidence type="ECO:0000313" key="2">
    <source>
        <dbReference type="Proteomes" id="UP000537775"/>
    </source>
</evidence>
<evidence type="ECO:0008006" key="3">
    <source>
        <dbReference type="Google" id="ProtNLM"/>
    </source>
</evidence>